<accession>A0AAJ5F3B9</accession>
<dbReference type="Proteomes" id="UP000308000">
    <property type="component" value="Unassembled WGS sequence"/>
</dbReference>
<evidence type="ECO:0000313" key="3">
    <source>
        <dbReference type="Proteomes" id="UP000308000"/>
    </source>
</evidence>
<evidence type="ECO:0000313" key="2">
    <source>
        <dbReference type="EMBL" id="TLK28058.1"/>
    </source>
</evidence>
<name>A0AAJ5F3B9_9DEIO</name>
<dbReference type="InterPro" id="IPR019734">
    <property type="entry name" value="TPR_rpt"/>
</dbReference>
<comment type="caution">
    <text evidence="2">The sequence shown here is derived from an EMBL/GenBank/DDBJ whole genome shotgun (WGS) entry which is preliminary data.</text>
</comment>
<evidence type="ECO:0000313" key="4">
    <source>
        <dbReference type="Proteomes" id="UP000536909"/>
    </source>
</evidence>
<dbReference type="Proteomes" id="UP000536909">
    <property type="component" value="Unassembled WGS sequence"/>
</dbReference>
<dbReference type="EMBL" id="VBRC01000005">
    <property type="protein sequence ID" value="TLK28058.1"/>
    <property type="molecule type" value="Genomic_DNA"/>
</dbReference>
<dbReference type="SUPFAM" id="SSF48452">
    <property type="entry name" value="TPR-like"/>
    <property type="match status" value="1"/>
</dbReference>
<protein>
    <submittedName>
        <fullName evidence="1">Tetratricopeptide (TPR) repeat protein</fullName>
    </submittedName>
</protein>
<sequence>MTEPSGLHFHTRSGLLTLHGQTLDLDVRQQRLLAVVAVATLRGKGGAEVSEFRRARGWSHLNDGAIKNAASRLLMRLGELRAPLVAFAPREKTKRWALNMAEIGALSHDLADLETFAAWVFDEAAPMQSDTLNAARLLVLAATAFEQGRYRDAEEHARAAFLAEPSPDQHLRALAMIAWVKTVSASHEEGWSTVKALQEQLQRYQQDAATLPSDEVEALTWIQIARFHMRKVQPKPARAAYAHAARLLGEGHHREWGAIEAGLGYLAQQDGELMEAARRYQSALGHFTRGHWPWAMHAQYNNLAAVNFRLHEEGVPDAPHHAPGFLAEAIRWSLHARDFADSMDFGGSIDIEVNLAYAYRLQGRIDEARKELLRAARSARASQNISDRAIITVERAEIEEASGQRAQAVESLREALGLLSEVGVDEWTRAAERRLNELEEGVPLSKPIKLW</sequence>
<reference evidence="2 3" key="1">
    <citation type="submission" date="2019-04" db="EMBL/GenBank/DDBJ databases">
        <title>Deinococcus metalilatus MA1002 mutant No.5.</title>
        <authorList>
            <person name="Park W."/>
            <person name="Park C."/>
        </authorList>
    </citation>
    <scope>NUCLEOTIDE SEQUENCE [LARGE SCALE GENOMIC DNA]</scope>
    <source>
        <strain evidence="2 3">MA1002-m5</strain>
    </source>
</reference>
<organism evidence="2 3">
    <name type="scientific">Deinococcus metallilatus</name>
    <dbReference type="NCBI Taxonomy" id="1211322"/>
    <lineage>
        <taxon>Bacteria</taxon>
        <taxon>Thermotogati</taxon>
        <taxon>Deinococcota</taxon>
        <taxon>Deinococci</taxon>
        <taxon>Deinococcales</taxon>
        <taxon>Deinococcaceae</taxon>
        <taxon>Deinococcus</taxon>
    </lineage>
</organism>
<gene>
    <name evidence="2" type="ORF">FCS05_09075</name>
    <name evidence="1" type="ORF">HNQ10_000888</name>
</gene>
<evidence type="ECO:0000313" key="1">
    <source>
        <dbReference type="EMBL" id="MBB5294074.1"/>
    </source>
</evidence>
<dbReference type="AlphaFoldDB" id="A0AAJ5F3B9"/>
<dbReference type="RefSeq" id="WP_129119151.1">
    <property type="nucleotide sequence ID" value="NZ_BSUI01000016.1"/>
</dbReference>
<dbReference type="Gene3D" id="1.25.40.10">
    <property type="entry name" value="Tetratricopeptide repeat domain"/>
    <property type="match status" value="2"/>
</dbReference>
<reference evidence="1 4" key="2">
    <citation type="submission" date="2020-08" db="EMBL/GenBank/DDBJ databases">
        <title>Genomic Encyclopedia of Type Strains, Phase IV (KMG-IV): sequencing the most valuable type-strain genomes for metagenomic binning, comparative biology and taxonomic classification.</title>
        <authorList>
            <person name="Goeker M."/>
        </authorList>
    </citation>
    <scope>NUCLEOTIDE SEQUENCE [LARGE SCALE GENOMIC DNA]</scope>
    <source>
        <strain evidence="1 4">DSM 105434</strain>
    </source>
</reference>
<proteinExistence type="predicted"/>
<dbReference type="InterPro" id="IPR011990">
    <property type="entry name" value="TPR-like_helical_dom_sf"/>
</dbReference>
<dbReference type="EMBL" id="JACHFV010000003">
    <property type="protein sequence ID" value="MBB5294074.1"/>
    <property type="molecule type" value="Genomic_DNA"/>
</dbReference>
<dbReference type="SMART" id="SM00028">
    <property type="entry name" value="TPR"/>
    <property type="match status" value="3"/>
</dbReference>
<keyword evidence="4" id="KW-1185">Reference proteome</keyword>